<dbReference type="InterPro" id="IPR026847">
    <property type="entry name" value="VPS13"/>
</dbReference>
<dbReference type="InterPro" id="IPR026854">
    <property type="entry name" value="VPS13_N"/>
</dbReference>
<keyword evidence="3" id="KW-0445">Lipid transport</keyword>
<feature type="region of interest" description="Disordered" evidence="5">
    <location>
        <begin position="653"/>
        <end position="676"/>
    </location>
</feature>
<dbReference type="InterPro" id="IPR009543">
    <property type="entry name" value="VPS13_VAB"/>
</dbReference>
<dbReference type="OMA" id="IVLCEGC"/>
<evidence type="ECO:0000313" key="8">
    <source>
        <dbReference type="EMBL" id="RNF03403.1"/>
    </source>
</evidence>
<feature type="region of interest" description="Disordered" evidence="5">
    <location>
        <begin position="3807"/>
        <end position="3828"/>
    </location>
</feature>
<keyword evidence="9" id="KW-1185">Reference proteome</keyword>
<dbReference type="PANTHER" id="PTHR16166:SF140">
    <property type="entry name" value="PEROXIN_FERLIN DOMAIN-CONTAINING PROTEIN"/>
    <property type="match status" value="1"/>
</dbReference>
<comment type="similarity">
    <text evidence="1">Belongs to the VPS13 family.</text>
</comment>
<evidence type="ECO:0000256" key="5">
    <source>
        <dbReference type="SAM" id="MobiDB-lite"/>
    </source>
</evidence>
<feature type="compositionally biased region" description="Low complexity" evidence="5">
    <location>
        <begin position="62"/>
        <end position="82"/>
    </location>
</feature>
<feature type="domain" description="Vacuolar protein sorting-associated protein 13 VPS13 adaptor binding" evidence="7">
    <location>
        <begin position="3472"/>
        <end position="3803"/>
    </location>
</feature>
<feature type="region of interest" description="Disordered" evidence="5">
    <location>
        <begin position="3291"/>
        <end position="3332"/>
    </location>
</feature>
<dbReference type="GeneID" id="40329699"/>
<feature type="coiled-coil region" evidence="4">
    <location>
        <begin position="137"/>
        <end position="171"/>
    </location>
</feature>
<evidence type="ECO:0008006" key="10">
    <source>
        <dbReference type="Google" id="ProtNLM"/>
    </source>
</evidence>
<evidence type="ECO:0000256" key="3">
    <source>
        <dbReference type="ARBA" id="ARBA00023055"/>
    </source>
</evidence>
<dbReference type="OrthoDB" id="272810at2759"/>
<evidence type="ECO:0000256" key="4">
    <source>
        <dbReference type="SAM" id="Coils"/>
    </source>
</evidence>
<keyword evidence="4" id="KW-0175">Coiled coil</keyword>
<dbReference type="Pfam" id="PF12624">
    <property type="entry name" value="VPS13_N"/>
    <property type="match status" value="1"/>
</dbReference>
<name>A0A3R7NAT9_TRYRA</name>
<dbReference type="EMBL" id="MKGL01000197">
    <property type="protein sequence ID" value="RNF03403.1"/>
    <property type="molecule type" value="Genomic_DNA"/>
</dbReference>
<evidence type="ECO:0000313" key="9">
    <source>
        <dbReference type="Proteomes" id="UP000283634"/>
    </source>
</evidence>
<evidence type="ECO:0000256" key="1">
    <source>
        <dbReference type="ARBA" id="ARBA00006545"/>
    </source>
</evidence>
<dbReference type="GO" id="GO:0006623">
    <property type="term" value="P:protein targeting to vacuole"/>
    <property type="evidence" value="ECO:0007669"/>
    <property type="project" value="TreeGrafter"/>
</dbReference>
<dbReference type="PANTHER" id="PTHR16166">
    <property type="entry name" value="VACUOLAR PROTEIN SORTING-ASSOCIATED PROTEIN VPS13"/>
    <property type="match status" value="1"/>
</dbReference>
<evidence type="ECO:0000259" key="7">
    <source>
        <dbReference type="Pfam" id="PF25036"/>
    </source>
</evidence>
<feature type="compositionally biased region" description="Low complexity" evidence="5">
    <location>
        <begin position="3807"/>
        <end position="3818"/>
    </location>
</feature>
<proteinExistence type="inferred from homology"/>
<accession>A0A3R7NAT9</accession>
<dbReference type="GO" id="GO:0045053">
    <property type="term" value="P:protein retention in Golgi apparatus"/>
    <property type="evidence" value="ECO:0007669"/>
    <property type="project" value="TreeGrafter"/>
</dbReference>
<feature type="domain" description="Chorein N-terminal" evidence="6">
    <location>
        <begin position="86"/>
        <end position="826"/>
    </location>
</feature>
<keyword evidence="2" id="KW-0813">Transport</keyword>
<gene>
    <name evidence="8" type="ORF">TraAM80_05766</name>
</gene>
<evidence type="ECO:0000259" key="6">
    <source>
        <dbReference type="Pfam" id="PF12624"/>
    </source>
</evidence>
<protein>
    <recommendedName>
        <fullName evidence="10">Vacuolar protein sorting-associated protein 13 family protein</fullName>
    </recommendedName>
</protein>
<evidence type="ECO:0000256" key="2">
    <source>
        <dbReference type="ARBA" id="ARBA00022448"/>
    </source>
</evidence>
<comment type="caution">
    <text evidence="8">The sequence shown here is derived from an EMBL/GenBank/DDBJ whole genome shotgun (WGS) entry which is preliminary data.</text>
</comment>
<feature type="compositionally biased region" description="Polar residues" evidence="5">
    <location>
        <begin position="3323"/>
        <end position="3332"/>
    </location>
</feature>
<sequence>MLEKYLSTILVPYFSRYAENFDAKQLHVDLWAGRASLHDLILRPSLLDALLQGDNGSDVATAATASSSASSSPTSPTSTTAAGGRLPLALQRGVCKKVNIVVPFTQLRSKPVVVEVDELFICVRGDTGSRDALLSKVAKLDAQAAHKARELEQFEAERRRLRDAAAREGAAAAAPFSGGAGIMAGSSSNHITGLAAADSGDGGGGQLASLATPTATEEKGGYFSRLGELILNNIVVKVRSVHVRYEDESTRSVMGVVLGGVQLLTVDSTTGEAKFVDPSGLTRTHKRLEFTGMQFYCDDPLRYDLAPRDYFISNMADLSVWHTAMRGRVEAGDVEMSTVVGPVVGQVDVDLVFKQFIKHHLHDPYVMARLNFESVTAKFNRAQYVSLMRTVSLLSNWTGVVELFPRRPSVPVSRNAAVWWRYAIRAVRAITGAPRRERLLQRISEVCVVDYHVLYRDVVRKAEMSADKQRAYRFITRFMTVPDMIAGRKYVYARIANAIQMKRKDHEAKKLEAQSNFAKQNTGWFAWLRRGPKKLQDIEEEELAFEELERSYGIGLNDTEEAEATAVDASALPKSYCWLDAQFELPRFDLQLGLEKVGSVTLGLRCMRTQLKKFNAANSVQLRFITENLSLSNPAQNTAFLAKLPALVEGVPLSPSPAAPGEEEKAEAEPGLQSSPATYLLKPQGTPLLECSVAFNPVDAQQEEPPKDTHVDFALDLRLLPLRIVADPSIIDNITRFFQFPRGLDLAALLQSTKSLAATVGQTASSELRDAMARSKSFSISVDAAAPYIIVPKTLRGSLEEPALAVSLGHVKFESQPFTEAEKQHRLSTTTLDDANEELMYYSSSATFSDFYVELAPIGRTLEWPGTGFMLVPEVAFTANVLQLIDDATESRERFIVRMEVPALCMACSVSQAQVLFSMVESWMLYPQAGDAPYSNEQLPLLLETTSSVGDTASQFTLGGMDAPYFLSHASNTLLRPRMGGEPETDDTSLPLLPLKKSTDDLPYVRLHLWIKELGILIYEDDAATQRPMTTPRFTMAFSTAKVTLHMRTVQKRVNMLLEHPYCRDAKNPDQLIISGTMIRCDLETAPDAPVRVNVELEPSLRFCFGTPCIQLLETLMDIVNLVATAPSVLPAEENTTSSTHALRDIGGTRLPLTTTATRCAGEQGQKNNFLEELHGTRDAQVAHISLHIVGEAVVELMDRRRRGVEQRRGVCEEAGKAERVAREGDEEEEEDYVFAHACFTEVTLSLKKNSVTMEVSGGIKKVSFALSEAHRVAAANRTIVQYKPPQVRTTVPSVLQQEGAAAGTHLARQESHEHINFAYRTSIPVMPIFQADSKGKRRLVNAAELRFSSFVEIEVSSSTVLLDACSLMTVMRYFSSGLFARVTQLGSRPRYDGRVTVASPVMQPPLLLTSVRVFTRDLDFILPIDAYATSDEHFHVSVDHVVVQSSLLSAESKQSMDISLRAIRLLHAAAREAATAVGSNGGGEHVEPHILMPTTTLDMSVKAPLDPLSGEPVYVDLRGEDVTLQIAGTDIVELCRLASGNLARLSPPSSTVAFSSSPVPPSHLTKRPTDTFIAATAAVPTLPPPLPVAPTHVTREDTGREVHVVWRASKVCVNLLDRPSNQVRFRLEGNTFVFCLFAPGNDVTLRWKSLELHDIFEETHRAPMLLCGESHIELRNILTSRNILQKNFGMRSSVILNAERSTWEMLSSEVSGTEDPIKLLEVPTLVVDFTLKRFAVSDQWLAVYDFVCNEAVMNALQPVTMRETWEGKELSPATPHSSQFALPPPIVSDAAAANADAFAGTRFHCLVKTRCVNVPFLTTARETFIEAEITSLFVDVLSLAQTTKIAVRMQDLVVSHAASAERILYRKNDAANLGAQEEEFLQSTTDSVPLASYALPGPADVEAPARGDDILSLSGTFDAAAARQKVTIALGQLTALCSMPLFVPLMDYCTRPDQPIAKISNLGVMRERREWLAKTAKQMVQNGTFSLHLLWQQPRIILAGDAQELANKSRSIEAQLGVMRSTVHLDKRNGSCKAAMRVTDIAIPDMLEKCSLQLSYALKNKREEVNVVLDKAKVLFHREELEKLLWVLQRNLMAPTPTLSDTITPSLATPRGEQVELPGGATQAEEANSRTIQFHAEGIVLAIHDVVGINAQTATLSGLAVEVASTGEVQLTLDAFSMLEHFTNRKLVESLGDKAITARLSSTENTIHVSLVDMKFTLIPKALGNLLNVVLSVQFPPPLQDVAVTATATTAVPTEAKTAGELRLPSGNSGSSTPSKGAATAEHFSTVLLARRVLVSLNHCSTAAVLGSRDVCIVEVRDTTVDWRAYADDSTRLTASVGWIVVRDLLSADTLYPVLLRPLLAEEEEAGEPSSSSSSSSARVIELAFTSMPHKVSTNNNGGNSGKRMVTACGHGGEEEGGRDGPSYAQQMQCQVSSFALVVVPEVVSALLQLLSDVKEHISDANREKAYDYIADKTAQRVQERQELTQVDLQLQRPSVTLVDAASSAKTMVLFPGDFRIWNEICRLHSDDDAPQSNSYAEIFRLNIHRVSFNVLGTPAFTHTSAFEASVSRGIRAAAPATLDSAAPAPETTSVVITFPTLSAHVTRDQLDHMMDFMAAIRYSSLSSGSPVERLSHSPNLALQAAGGVYLECVPSALSGATPAMPGKKKQIPPPLFPQQLSSATNASPISADTLASTVTAVETGGSISFKANMQRFEADIDGVFHLGMDDLELAYAANPAGSTTTSVALGMFELWHCAHGVSGLHANLQLFLIRKAQTTSTMIINTTAGMRLSESNADVSLDCMRVSLDPITLRDTREMLYEPFCTKVLRAPLSPIVVCRLNTDVKILDADLILDSHHILSTADKTRGSYKLDLNQHRLYLSSPPSAQMVLDDYCQLTITNGCVVVPGMYSVGSFVSFGFNATLFTTDSCVVEKRAHCERHPAHGFKTCKRRSKGIIDLHAGPASKSSIASPLAPSKVLSPSNVVHAAPPPIPLQAVLGDDARTIVSLQCRELTIQLVSEEVEELTLTLNMAASLMYSQKTENGVLTQRSGSMRLKDVRTSAEQETILLPTNLLLSVAGTDTICVAGSLSGVELCLRMALLRSLLEFSNDVMTVAIVGPTVQRRPPHVELEDEKLHPLVTLPAAGECCYCGNACAYLGAPTDAIGAYCYRCCTGRYALPATEMNFEVQLVDLLFLGSDGGMLQLHAASGLRVVVASDQDFYLHVKLQMFNLNHHAAVWEPLVERLEGHLSGNLASSTYKIKLDHVDYVFSPGNMKLLLQLAADFSPTSELQKQLRKKFRQADGQAPTGEKLPETPTGKALASMQEAPNTPSAESSLEAADDHICAFVVVVNHFNEPLEIGDRTVEPRGGRLEFPSTSRNVFVRRCGAGVGDGVTVNCTKSPLCVRGHEMLVEVRVKLSRGERPFHLHRAVHLHCFPVHSSNVIMCFENNNSTHVEVIRGLPAVRPQERMYFQPTFSLDEKLHLRPVGTSDSEEYTAAVTTRENMVPTLRMLLNGSRITLVCHGSKKNNKHFLFRMREEQEEAHAGIPTFIISIEPHLRIYNYLPYDVFLTVSGTGSRKKQVIYYAVVGSTQKADVVLGEVGIDEIVLNLELQQSQASDPGDTALTYRTRRSVSCTRGLTPVTLTTESRDAKEMRITVQCVGATILLGTPYSIVNFTPLELQLGESNRLGELVSKVATNYGVLPKLMQSAYAASPRGGDAKEFFVNVRTGHMLACSVPLHVQGRGLITLMDMSAAAGRRESCTVYHLVYLTEVDMYGTHFVTIVPRWILINRTPQPLYIAQALEKTSSTAAFSTSTTPTTAGAGGSGSTSAAARESAMPSLAGAASASEGSLFVCNTDMMQLAPANAATPFFFNALHDARCGV</sequence>
<reference evidence="8 9" key="1">
    <citation type="journal article" date="2018" name="BMC Genomics">
        <title>Genomic comparison of Trypanosoma conorhini and Trypanosoma rangeli to Trypanosoma cruzi strains of high and low virulence.</title>
        <authorList>
            <person name="Bradwell K.R."/>
            <person name="Koparde V.N."/>
            <person name="Matveyev A.V."/>
            <person name="Serrano M.G."/>
            <person name="Alves J.M."/>
            <person name="Parikh H."/>
            <person name="Huang B."/>
            <person name="Lee V."/>
            <person name="Espinosa-Alvarez O."/>
            <person name="Ortiz P.A."/>
            <person name="Costa-Martins A.G."/>
            <person name="Teixeira M.M."/>
            <person name="Buck G.A."/>
        </authorList>
    </citation>
    <scope>NUCLEOTIDE SEQUENCE [LARGE SCALE GENOMIC DNA]</scope>
    <source>
        <strain evidence="8 9">AM80</strain>
    </source>
</reference>
<dbReference type="Pfam" id="PF25036">
    <property type="entry name" value="VPS13_VAB"/>
    <property type="match status" value="1"/>
</dbReference>
<dbReference type="Proteomes" id="UP000283634">
    <property type="component" value="Unassembled WGS sequence"/>
</dbReference>
<organism evidence="8 9">
    <name type="scientific">Trypanosoma rangeli</name>
    <dbReference type="NCBI Taxonomy" id="5698"/>
    <lineage>
        <taxon>Eukaryota</taxon>
        <taxon>Discoba</taxon>
        <taxon>Euglenozoa</taxon>
        <taxon>Kinetoplastea</taxon>
        <taxon>Metakinetoplastina</taxon>
        <taxon>Trypanosomatida</taxon>
        <taxon>Trypanosomatidae</taxon>
        <taxon>Trypanosoma</taxon>
        <taxon>Herpetosoma</taxon>
    </lineage>
</organism>
<dbReference type="GO" id="GO:0006869">
    <property type="term" value="P:lipid transport"/>
    <property type="evidence" value="ECO:0007669"/>
    <property type="project" value="UniProtKB-KW"/>
</dbReference>
<feature type="region of interest" description="Disordered" evidence="5">
    <location>
        <begin position="62"/>
        <end position="83"/>
    </location>
</feature>
<dbReference type="RefSeq" id="XP_029237488.1">
    <property type="nucleotide sequence ID" value="XM_029382633.1"/>
</dbReference>